<dbReference type="InterPro" id="IPR011990">
    <property type="entry name" value="TPR-like_helical_dom_sf"/>
</dbReference>
<sequence length="792" mass="85355">MQPDGARPRPAATAFENEFHGKVRDIVQIGHVSEFRLASGDKCSDSAPIRVGTVPELVAARQHRRLDERLSETMGGKANCLILSGMGGAGKTQAAAAYARRQWRSGAVDLLVWVNAASRDAVIAAYAQAAAEVGEAVTDEIEANAAKFHAWLDRPLGRRWLVVLDDLQDPVDLNGLWPPPNPDGRVVVTTRRRDAALDGAGRDRATADLFTESESLAFLRERLGGDAARLVGAGDLAADLGHLPLALAQAAAFVLDQPGMTCGEYRGLLADRSIALAHLRPESLPDGHDRAVAAAWSLSIGLADSSRPTGSATKLLRVLSLLDPNGIPVAAVHSSIADLMTARRLLGRLRQMSLIEYDGDVIRVHALVQRAVYDETPASERAEAALAAADGLLQAWPVPERNSAFTAMLRSNVAYLWRSAEPELLGDGVHELLFRAGDSLGDHGRTEQARAYFEWLGDAATVVLGGAHADVMRVRARTAHWQKESGDIVGAFRTLAGLLPSCSAALGPTHPLTFEIRISLALRAGESGDEHGAARALEAVVAEQRGLLGPDHPGTLEARFGLARWRGRAGDRAYVIDVLRRLEAEYRAKLGPDDPSTLAVRSSLARWLGRTGDLAAAVNGYEHLLADWTRVFGARHPGTLNARYHLATWTGRSGRRTEAVAMLERLVPDIAAVHGPSHARTLRARASLACWYGECGEPRRAWTALAGLVPVQIEVLGPEHPYTFKSRHNIGRLQKQAGDRDAAQATLEALIEDRRRVLGDDHPTVRSTQKDLDSLSAGEEPAAAVDAFLRDR</sequence>
<dbReference type="SUPFAM" id="SSF52540">
    <property type="entry name" value="P-loop containing nucleoside triphosphate hydrolases"/>
    <property type="match status" value="1"/>
</dbReference>
<accession>A0A2T0ULE0</accession>
<evidence type="ECO:0000313" key="3">
    <source>
        <dbReference type="EMBL" id="PRY58657.1"/>
    </source>
</evidence>
<proteinExistence type="predicted"/>
<dbReference type="OrthoDB" id="3885120at2"/>
<dbReference type="SUPFAM" id="SSF48452">
    <property type="entry name" value="TPR-like"/>
    <property type="match status" value="2"/>
</dbReference>
<organism evidence="3 4">
    <name type="scientific">Glycomyces artemisiae</name>
    <dbReference type="NCBI Taxonomy" id="1076443"/>
    <lineage>
        <taxon>Bacteria</taxon>
        <taxon>Bacillati</taxon>
        <taxon>Actinomycetota</taxon>
        <taxon>Actinomycetes</taxon>
        <taxon>Glycomycetales</taxon>
        <taxon>Glycomycetaceae</taxon>
        <taxon>Glycomyces</taxon>
    </lineage>
</organism>
<dbReference type="Pfam" id="PF00931">
    <property type="entry name" value="NB-ARC"/>
    <property type="match status" value="1"/>
</dbReference>
<feature type="domain" description="NB-ARC" evidence="2">
    <location>
        <begin position="64"/>
        <end position="220"/>
    </location>
</feature>
<dbReference type="AlphaFoldDB" id="A0A2T0ULE0"/>
<dbReference type="InterPro" id="IPR053137">
    <property type="entry name" value="NLR-like"/>
</dbReference>
<evidence type="ECO:0000259" key="2">
    <source>
        <dbReference type="Pfam" id="PF00931"/>
    </source>
</evidence>
<dbReference type="Gene3D" id="1.25.40.10">
    <property type="entry name" value="Tetratricopeptide repeat domain"/>
    <property type="match status" value="2"/>
</dbReference>
<evidence type="ECO:0000313" key="4">
    <source>
        <dbReference type="Proteomes" id="UP000238176"/>
    </source>
</evidence>
<dbReference type="Pfam" id="PF13424">
    <property type="entry name" value="TPR_12"/>
    <property type="match status" value="1"/>
</dbReference>
<gene>
    <name evidence="3" type="ORF">B0I28_105372</name>
</gene>
<reference evidence="3 4" key="1">
    <citation type="submission" date="2018-03" db="EMBL/GenBank/DDBJ databases">
        <title>Genomic Encyclopedia of Type Strains, Phase III (KMG-III): the genomes of soil and plant-associated and newly described type strains.</title>
        <authorList>
            <person name="Whitman W."/>
        </authorList>
    </citation>
    <scope>NUCLEOTIDE SEQUENCE [LARGE SCALE GENOMIC DNA]</scope>
    <source>
        <strain evidence="3 4">CGMCC 4.7067</strain>
    </source>
</reference>
<dbReference type="GO" id="GO:0043531">
    <property type="term" value="F:ADP binding"/>
    <property type="evidence" value="ECO:0007669"/>
    <property type="project" value="InterPro"/>
</dbReference>
<dbReference type="NCBIfam" id="NF040586">
    <property type="entry name" value="FxSxx_TPR"/>
    <property type="match status" value="1"/>
</dbReference>
<dbReference type="Gene3D" id="3.40.50.300">
    <property type="entry name" value="P-loop containing nucleotide triphosphate hydrolases"/>
    <property type="match status" value="1"/>
</dbReference>
<feature type="compositionally biased region" description="Basic and acidic residues" evidence="1">
    <location>
        <begin position="758"/>
        <end position="773"/>
    </location>
</feature>
<feature type="region of interest" description="Disordered" evidence="1">
    <location>
        <begin position="758"/>
        <end position="780"/>
    </location>
</feature>
<evidence type="ECO:0000256" key="1">
    <source>
        <dbReference type="SAM" id="MobiDB-lite"/>
    </source>
</evidence>
<dbReference type="InterPro" id="IPR002182">
    <property type="entry name" value="NB-ARC"/>
</dbReference>
<dbReference type="Proteomes" id="UP000238176">
    <property type="component" value="Unassembled WGS sequence"/>
</dbReference>
<name>A0A2T0ULE0_9ACTN</name>
<dbReference type="Pfam" id="PF13374">
    <property type="entry name" value="TPR_10"/>
    <property type="match status" value="1"/>
</dbReference>
<comment type="caution">
    <text evidence="3">The sequence shown here is derived from an EMBL/GenBank/DDBJ whole genome shotgun (WGS) entry which is preliminary data.</text>
</comment>
<dbReference type="PANTHER" id="PTHR46082:SF6">
    <property type="entry name" value="AAA+ ATPASE DOMAIN-CONTAINING PROTEIN-RELATED"/>
    <property type="match status" value="1"/>
</dbReference>
<dbReference type="EMBL" id="PVTJ01000005">
    <property type="protein sequence ID" value="PRY58657.1"/>
    <property type="molecule type" value="Genomic_DNA"/>
</dbReference>
<dbReference type="PANTHER" id="PTHR46082">
    <property type="entry name" value="ATP/GTP-BINDING PROTEIN-RELATED"/>
    <property type="match status" value="1"/>
</dbReference>
<protein>
    <submittedName>
        <fullName evidence="3">Tetratricopeptide repeat protein</fullName>
    </submittedName>
</protein>
<keyword evidence="4" id="KW-1185">Reference proteome</keyword>
<dbReference type="InterPro" id="IPR027417">
    <property type="entry name" value="P-loop_NTPase"/>
</dbReference>